<dbReference type="RefSeq" id="WP_344096789.1">
    <property type="nucleotide sequence ID" value="NZ_BAAAHB010000119.1"/>
</dbReference>
<organism evidence="1 2">
    <name type="scientific">Streptomyces stramineus</name>
    <dbReference type="NCBI Taxonomy" id="173861"/>
    <lineage>
        <taxon>Bacteria</taxon>
        <taxon>Bacillati</taxon>
        <taxon>Actinomycetota</taxon>
        <taxon>Actinomycetes</taxon>
        <taxon>Kitasatosporales</taxon>
        <taxon>Streptomycetaceae</taxon>
        <taxon>Streptomyces</taxon>
    </lineage>
</organism>
<accession>A0ABP3L304</accession>
<keyword evidence="2" id="KW-1185">Reference proteome</keyword>
<evidence type="ECO:0000313" key="1">
    <source>
        <dbReference type="EMBL" id="GAA0491081.1"/>
    </source>
</evidence>
<dbReference type="EMBL" id="BAAAHB010000119">
    <property type="protein sequence ID" value="GAA0491081.1"/>
    <property type="molecule type" value="Genomic_DNA"/>
</dbReference>
<name>A0ABP3L304_9ACTN</name>
<dbReference type="Proteomes" id="UP001499895">
    <property type="component" value="Unassembled WGS sequence"/>
</dbReference>
<protein>
    <submittedName>
        <fullName evidence="1">Uncharacterized protein</fullName>
    </submittedName>
</protein>
<proteinExistence type="predicted"/>
<reference evidence="2" key="1">
    <citation type="journal article" date="2019" name="Int. J. Syst. Evol. Microbiol.">
        <title>The Global Catalogue of Microorganisms (GCM) 10K type strain sequencing project: providing services to taxonomists for standard genome sequencing and annotation.</title>
        <authorList>
            <consortium name="The Broad Institute Genomics Platform"/>
            <consortium name="The Broad Institute Genome Sequencing Center for Infectious Disease"/>
            <person name="Wu L."/>
            <person name="Ma J."/>
        </authorList>
    </citation>
    <scope>NUCLEOTIDE SEQUENCE [LARGE SCALE GENOMIC DNA]</scope>
    <source>
        <strain evidence="2">JCM 10649</strain>
    </source>
</reference>
<gene>
    <name evidence="1" type="ORF">GCM10009544_59880</name>
</gene>
<sequence>MATTIETFRDRSAVMDHCADDRALACVTAREGDTELGSVTLLDLGAEDTDLRIVALLEATTATVTPLMREAARVAREAGGTVLRWVAETDEVTPRALAELGAAEGDEVYRWWQLDLPAARVRATGPAVRELPAQDGDTFRLGLNDAVFDVEVHDGTATLAHDREQEGTVAELTELLSAVVNKVRGEHPAARLAEAHADARDDTLHAALRTLGFAPTERRAVEYHLALRA</sequence>
<evidence type="ECO:0000313" key="2">
    <source>
        <dbReference type="Proteomes" id="UP001499895"/>
    </source>
</evidence>
<comment type="caution">
    <text evidence="1">The sequence shown here is derived from an EMBL/GenBank/DDBJ whole genome shotgun (WGS) entry which is preliminary data.</text>
</comment>